<dbReference type="GO" id="GO:0005507">
    <property type="term" value="F:copper ion binding"/>
    <property type="evidence" value="ECO:0007669"/>
    <property type="project" value="InterPro"/>
</dbReference>
<evidence type="ECO:0000313" key="7">
    <source>
        <dbReference type="Proteomes" id="UP000053599"/>
    </source>
</evidence>
<dbReference type="STRING" id="1016849.A0A0D1YT29"/>
<dbReference type="InterPro" id="IPR045087">
    <property type="entry name" value="Cu-oxidase_fam"/>
</dbReference>
<dbReference type="InterPro" id="IPR002355">
    <property type="entry name" value="Cu_oxidase_Cu_BS"/>
</dbReference>
<feature type="domain" description="Plastocyanin-like" evidence="4">
    <location>
        <begin position="2"/>
        <end position="121"/>
    </location>
</feature>
<evidence type="ECO:0000256" key="1">
    <source>
        <dbReference type="ARBA" id="ARBA00010609"/>
    </source>
</evidence>
<dbReference type="SUPFAM" id="SSF49503">
    <property type="entry name" value="Cupredoxins"/>
    <property type="match status" value="2"/>
</dbReference>
<evidence type="ECO:0000256" key="3">
    <source>
        <dbReference type="ARBA" id="ARBA00023002"/>
    </source>
</evidence>
<dbReference type="InterPro" id="IPR033138">
    <property type="entry name" value="Cu_oxidase_CS"/>
</dbReference>
<dbReference type="HOGENOM" id="CLU_006504_7_2_1"/>
<dbReference type="InterPro" id="IPR011706">
    <property type="entry name" value="Cu-oxidase_C"/>
</dbReference>
<evidence type="ECO:0000259" key="5">
    <source>
        <dbReference type="Pfam" id="PF07731"/>
    </source>
</evidence>
<dbReference type="Pfam" id="PF07731">
    <property type="entry name" value="Cu-oxidase_2"/>
    <property type="match status" value="1"/>
</dbReference>
<gene>
    <name evidence="6" type="ORF">PV11_09785</name>
</gene>
<dbReference type="GO" id="GO:0016491">
    <property type="term" value="F:oxidoreductase activity"/>
    <property type="evidence" value="ECO:0007669"/>
    <property type="project" value="UniProtKB-KW"/>
</dbReference>
<dbReference type="PROSITE" id="PS00080">
    <property type="entry name" value="MULTICOPPER_OXIDASE2"/>
    <property type="match status" value="1"/>
</dbReference>
<reference evidence="6 7" key="1">
    <citation type="submission" date="2015-01" db="EMBL/GenBank/DDBJ databases">
        <title>The Genome Sequence of Exophiala sideris CBS121828.</title>
        <authorList>
            <consortium name="The Broad Institute Genomics Platform"/>
            <person name="Cuomo C."/>
            <person name="de Hoog S."/>
            <person name="Gorbushina A."/>
            <person name="Stielow B."/>
            <person name="Teixiera M."/>
            <person name="Abouelleil A."/>
            <person name="Chapman S.B."/>
            <person name="Priest M."/>
            <person name="Young S.K."/>
            <person name="Wortman J."/>
            <person name="Nusbaum C."/>
            <person name="Birren B."/>
        </authorList>
    </citation>
    <scope>NUCLEOTIDE SEQUENCE [LARGE SCALE GENOMIC DNA]</scope>
    <source>
        <strain evidence="6 7">CBS 121828</strain>
    </source>
</reference>
<name>A0A0D1YT29_9EURO</name>
<comment type="similarity">
    <text evidence="1">Belongs to the multicopper oxidase family.</text>
</comment>
<evidence type="ECO:0000313" key="6">
    <source>
        <dbReference type="EMBL" id="KIV78018.1"/>
    </source>
</evidence>
<evidence type="ECO:0008006" key="8">
    <source>
        <dbReference type="Google" id="ProtNLM"/>
    </source>
</evidence>
<dbReference type="AlphaFoldDB" id="A0A0D1YT29"/>
<dbReference type="CDD" id="cd13910">
    <property type="entry name" value="CuRO_3_MCO_like_4"/>
    <property type="match status" value="1"/>
</dbReference>
<keyword evidence="2" id="KW-0479">Metal-binding</keyword>
<dbReference type="EMBL" id="KN846954">
    <property type="protein sequence ID" value="KIV78018.1"/>
    <property type="molecule type" value="Genomic_DNA"/>
</dbReference>
<dbReference type="PROSITE" id="PS00079">
    <property type="entry name" value="MULTICOPPER_OXIDASE1"/>
    <property type="match status" value="1"/>
</dbReference>
<evidence type="ECO:0000256" key="2">
    <source>
        <dbReference type="ARBA" id="ARBA00022723"/>
    </source>
</evidence>
<sequence>MVQDYYHNLSSQLLFSYLEPDNENAEPIPVGALINGQSSASFDLTAGQNHRLRIINVGAFATFEVNVDKHDFAITEADGTDLHPVLSDMLTINPAQRYSIILSANDTERSASWLHARMNTHCFAEQTDSRFEALAQIRYHSDQETTDSVEPDPTSPLSAECGDMSLSSFKPVQQFPAPSKPDASFYIRTNFEIGAHRLSRGFFNSSSFRPENTSPALHRMISGIEALNTSFSVLTPPPEIIPTIFGPHPFPPLQDHIGVNTAAYDSSKELVIQTPTTGKVLDFIFVNFDDGSHPLHLHGHKFWVLGQGKGYPPESIMNLAGEEPRDEAAEIDLSNPLRRDTAVVQAFAWMHIRVLLDNPGMWLFHCHVAWHAEAGMGMMLAVGVEDIAKQVHNEDGGWVQAIESQKGICSSPGIDRGQRPPDSTWA</sequence>
<dbReference type="InterPro" id="IPR001117">
    <property type="entry name" value="Cu-oxidase_2nd"/>
</dbReference>
<dbReference type="OrthoDB" id="2121828at2759"/>
<dbReference type="Proteomes" id="UP000053599">
    <property type="component" value="Unassembled WGS sequence"/>
</dbReference>
<accession>A0A0D1YT29</accession>
<dbReference type="Gene3D" id="2.60.40.420">
    <property type="entry name" value="Cupredoxins - blue copper proteins"/>
    <property type="match status" value="2"/>
</dbReference>
<dbReference type="PANTHER" id="PTHR11709:SF414">
    <property type="entry name" value="ADR239WP"/>
    <property type="match status" value="1"/>
</dbReference>
<keyword evidence="3" id="KW-0560">Oxidoreductase</keyword>
<evidence type="ECO:0000259" key="4">
    <source>
        <dbReference type="Pfam" id="PF00394"/>
    </source>
</evidence>
<feature type="domain" description="Plastocyanin-like" evidence="5">
    <location>
        <begin position="260"/>
        <end position="383"/>
    </location>
</feature>
<dbReference type="Pfam" id="PF00394">
    <property type="entry name" value="Cu-oxidase"/>
    <property type="match status" value="1"/>
</dbReference>
<proteinExistence type="inferred from homology"/>
<protein>
    <recommendedName>
        <fullName evidence="8">Plastocyanin-like domain-containing protein</fullName>
    </recommendedName>
</protein>
<dbReference type="InterPro" id="IPR008972">
    <property type="entry name" value="Cupredoxin"/>
</dbReference>
<dbReference type="PANTHER" id="PTHR11709">
    <property type="entry name" value="MULTI-COPPER OXIDASE"/>
    <property type="match status" value="1"/>
</dbReference>
<organism evidence="6 7">
    <name type="scientific">Exophiala sideris</name>
    <dbReference type="NCBI Taxonomy" id="1016849"/>
    <lineage>
        <taxon>Eukaryota</taxon>
        <taxon>Fungi</taxon>
        <taxon>Dikarya</taxon>
        <taxon>Ascomycota</taxon>
        <taxon>Pezizomycotina</taxon>
        <taxon>Eurotiomycetes</taxon>
        <taxon>Chaetothyriomycetidae</taxon>
        <taxon>Chaetothyriales</taxon>
        <taxon>Herpotrichiellaceae</taxon>
        <taxon>Exophiala</taxon>
    </lineage>
</organism>